<sequence>MTIGRRSRNGLNGVLHVLTTAIGETLAPAFGGTDQADVGEACDLAEAQNVPDALLPEPLQQRNPLGIWRLRDGQFVKP</sequence>
<dbReference type="AlphaFoldDB" id="A0A6S7BP75"/>
<proteinExistence type="predicted"/>
<dbReference type="EMBL" id="CADIKK010000044">
    <property type="protein sequence ID" value="CAB3806224.1"/>
    <property type="molecule type" value="Genomic_DNA"/>
</dbReference>
<dbReference type="Proteomes" id="UP000494365">
    <property type="component" value="Unassembled WGS sequence"/>
</dbReference>
<name>A0A6S7BP75_9BURK</name>
<reference evidence="1 2" key="1">
    <citation type="submission" date="2020-04" db="EMBL/GenBank/DDBJ databases">
        <authorList>
            <person name="De Canck E."/>
        </authorList>
    </citation>
    <scope>NUCLEOTIDE SEQUENCE [LARGE SCALE GENOMIC DNA]</scope>
    <source>
        <strain evidence="1 2">LMG 28614</strain>
    </source>
</reference>
<gene>
    <name evidence="1" type="ORF">LMG28614_06339</name>
</gene>
<evidence type="ECO:0000313" key="1">
    <source>
        <dbReference type="EMBL" id="CAB3806224.1"/>
    </source>
</evidence>
<keyword evidence="2" id="KW-1185">Reference proteome</keyword>
<dbReference type="RefSeq" id="WP_175153260.1">
    <property type="nucleotide sequence ID" value="NZ_CADIKK010000044.1"/>
</dbReference>
<organism evidence="1 2">
    <name type="scientific">Paraburkholderia ultramafica</name>
    <dbReference type="NCBI Taxonomy" id="1544867"/>
    <lineage>
        <taxon>Bacteria</taxon>
        <taxon>Pseudomonadati</taxon>
        <taxon>Pseudomonadota</taxon>
        <taxon>Betaproteobacteria</taxon>
        <taxon>Burkholderiales</taxon>
        <taxon>Burkholderiaceae</taxon>
        <taxon>Paraburkholderia</taxon>
    </lineage>
</organism>
<protein>
    <submittedName>
        <fullName evidence="1">Uncharacterized protein</fullName>
    </submittedName>
</protein>
<evidence type="ECO:0000313" key="2">
    <source>
        <dbReference type="Proteomes" id="UP000494365"/>
    </source>
</evidence>
<accession>A0A6S7BP75</accession>